<dbReference type="STRING" id="1071918.SAMN05421544_11159"/>
<proteinExistence type="predicted"/>
<dbReference type="PROSITE" id="PS51352">
    <property type="entry name" value="THIOREDOXIN_2"/>
    <property type="match status" value="1"/>
</dbReference>
<name>A0A1G7DKS0_9FLAO</name>
<dbReference type="InterPro" id="IPR013766">
    <property type="entry name" value="Thioredoxin_domain"/>
</dbReference>
<dbReference type="InterPro" id="IPR012336">
    <property type="entry name" value="Thioredoxin-like_fold"/>
</dbReference>
<dbReference type="Pfam" id="PF13098">
    <property type="entry name" value="Thioredoxin_2"/>
    <property type="match status" value="1"/>
</dbReference>
<keyword evidence="5" id="KW-1185">Reference proteome</keyword>
<keyword evidence="1" id="KW-0676">Redox-active center</keyword>
<dbReference type="CDD" id="cd02947">
    <property type="entry name" value="TRX_family"/>
    <property type="match status" value="1"/>
</dbReference>
<evidence type="ECO:0000313" key="4">
    <source>
        <dbReference type="EMBL" id="SDE52102.1"/>
    </source>
</evidence>
<dbReference type="InterPro" id="IPR036249">
    <property type="entry name" value="Thioredoxin-like_sf"/>
</dbReference>
<dbReference type="AlphaFoldDB" id="A0A1G7DKS0"/>
<gene>
    <name evidence="4" type="ORF">SAMN05421544_11159</name>
</gene>
<sequence>MKKLTLILSLFLIGIMNAQQVKWMTFDEAVAAQKKEPKKIIMDIYAPWCGPCKQMLAKTYGNPNIAKMINDNFYAVKFNGEGDEKIHYSGMVFGNPNYRPNVSGKNAPNEFTIFLGVEAYPTTIFIDTDGNIITNLRGFFPPKELEPYLSLFKADDYKKIKTKEEWDDYQKKIRANSSLSE</sequence>
<protein>
    <submittedName>
        <fullName evidence="4">Thioredoxin-like domain-containing protein</fullName>
    </submittedName>
</protein>
<dbReference type="OrthoDB" id="9811036at2"/>
<accession>A0A1G7DKS0</accession>
<dbReference type="SUPFAM" id="SSF52833">
    <property type="entry name" value="Thioredoxin-like"/>
    <property type="match status" value="1"/>
</dbReference>
<reference evidence="4 5" key="1">
    <citation type="submission" date="2016-10" db="EMBL/GenBank/DDBJ databases">
        <authorList>
            <person name="de Groot N.N."/>
        </authorList>
    </citation>
    <scope>NUCLEOTIDE SEQUENCE [LARGE SCALE GENOMIC DNA]</scope>
    <source>
        <strain evidence="4 5">DSM 24015</strain>
    </source>
</reference>
<dbReference type="PROSITE" id="PS00194">
    <property type="entry name" value="THIOREDOXIN_1"/>
    <property type="match status" value="1"/>
</dbReference>
<dbReference type="RefSeq" id="WP_092736953.1">
    <property type="nucleotide sequence ID" value="NZ_FNAS01000011.1"/>
</dbReference>
<keyword evidence="2" id="KW-0732">Signal</keyword>
<feature type="signal peptide" evidence="2">
    <location>
        <begin position="1"/>
        <end position="18"/>
    </location>
</feature>
<evidence type="ECO:0000256" key="2">
    <source>
        <dbReference type="SAM" id="SignalP"/>
    </source>
</evidence>
<feature type="domain" description="Thioredoxin" evidence="3">
    <location>
        <begin position="1"/>
        <end position="154"/>
    </location>
</feature>
<feature type="chain" id="PRO_5011528889" evidence="2">
    <location>
        <begin position="19"/>
        <end position="181"/>
    </location>
</feature>
<evidence type="ECO:0000259" key="3">
    <source>
        <dbReference type="PROSITE" id="PS51352"/>
    </source>
</evidence>
<organism evidence="4 5">
    <name type="scientific">Riemerella columbipharyngis</name>
    <dbReference type="NCBI Taxonomy" id="1071918"/>
    <lineage>
        <taxon>Bacteria</taxon>
        <taxon>Pseudomonadati</taxon>
        <taxon>Bacteroidota</taxon>
        <taxon>Flavobacteriia</taxon>
        <taxon>Flavobacteriales</taxon>
        <taxon>Weeksellaceae</taxon>
        <taxon>Riemerella</taxon>
    </lineage>
</organism>
<dbReference type="EMBL" id="FNAS01000011">
    <property type="protein sequence ID" value="SDE52102.1"/>
    <property type="molecule type" value="Genomic_DNA"/>
</dbReference>
<evidence type="ECO:0000313" key="5">
    <source>
        <dbReference type="Proteomes" id="UP000198517"/>
    </source>
</evidence>
<dbReference type="Gene3D" id="3.40.30.10">
    <property type="entry name" value="Glutaredoxin"/>
    <property type="match status" value="1"/>
</dbReference>
<dbReference type="InterPro" id="IPR017937">
    <property type="entry name" value="Thioredoxin_CS"/>
</dbReference>
<evidence type="ECO:0000256" key="1">
    <source>
        <dbReference type="ARBA" id="ARBA00023284"/>
    </source>
</evidence>
<dbReference type="Proteomes" id="UP000198517">
    <property type="component" value="Unassembled WGS sequence"/>
</dbReference>